<comment type="caution">
    <text evidence="2">The sequence shown here is derived from an EMBL/GenBank/DDBJ whole genome shotgun (WGS) entry which is preliminary data.</text>
</comment>
<dbReference type="EMBL" id="AFAR01000257">
    <property type="protein sequence ID" value="EGF24980.1"/>
    <property type="molecule type" value="Genomic_DNA"/>
</dbReference>
<feature type="region of interest" description="Disordered" evidence="1">
    <location>
        <begin position="1"/>
        <end position="44"/>
    </location>
</feature>
<evidence type="ECO:0000256" key="1">
    <source>
        <dbReference type="SAM" id="MobiDB-lite"/>
    </source>
</evidence>
<sequence>MGREREWPGSRGMHSARRFSGKRVTAVTTKSSRSIVLDQRAQRT</sequence>
<evidence type="ECO:0000313" key="2">
    <source>
        <dbReference type="EMBL" id="EGF24980.1"/>
    </source>
</evidence>
<name>F2AZE0_RHOBT</name>
<dbReference type="PATRIC" id="fig|991778.3.peg.5395"/>
<dbReference type="Proteomes" id="UP000006222">
    <property type="component" value="Unassembled WGS sequence"/>
</dbReference>
<reference evidence="2 3" key="1">
    <citation type="journal article" date="2013" name="Mar. Genomics">
        <title>Expression of sulfatases in Rhodopirellula baltica and the diversity of sulfatases in the genus Rhodopirellula.</title>
        <authorList>
            <person name="Wegner C.E."/>
            <person name="Richter-Heitmann T."/>
            <person name="Klindworth A."/>
            <person name="Klockow C."/>
            <person name="Richter M."/>
            <person name="Achstetter T."/>
            <person name="Glockner F.O."/>
            <person name="Harder J."/>
        </authorList>
    </citation>
    <scope>NUCLEOTIDE SEQUENCE [LARGE SCALE GENOMIC DNA]</scope>
    <source>
        <strain evidence="2 3">WH47</strain>
    </source>
</reference>
<dbReference type="AlphaFoldDB" id="F2AZE0"/>
<gene>
    <name evidence="2" type="ORF">RBWH47_02833</name>
</gene>
<proteinExistence type="predicted"/>
<organism evidence="2 3">
    <name type="scientific">Rhodopirellula baltica WH47</name>
    <dbReference type="NCBI Taxonomy" id="991778"/>
    <lineage>
        <taxon>Bacteria</taxon>
        <taxon>Pseudomonadati</taxon>
        <taxon>Planctomycetota</taxon>
        <taxon>Planctomycetia</taxon>
        <taxon>Pirellulales</taxon>
        <taxon>Pirellulaceae</taxon>
        <taxon>Rhodopirellula</taxon>
    </lineage>
</organism>
<evidence type="ECO:0000313" key="3">
    <source>
        <dbReference type="Proteomes" id="UP000006222"/>
    </source>
</evidence>
<protein>
    <submittedName>
        <fullName evidence="2">Uncharacterized protein</fullName>
    </submittedName>
</protein>
<accession>F2AZE0</accession>